<feature type="compositionally biased region" description="Polar residues" evidence="1">
    <location>
        <begin position="24"/>
        <end position="38"/>
    </location>
</feature>
<dbReference type="VEuPathDB" id="VectorBase:GAUT019001"/>
<proteinExistence type="predicted"/>
<organism evidence="2 3">
    <name type="scientific">Glossina austeni</name>
    <name type="common">Savannah tsetse fly</name>
    <dbReference type="NCBI Taxonomy" id="7395"/>
    <lineage>
        <taxon>Eukaryota</taxon>
        <taxon>Metazoa</taxon>
        <taxon>Ecdysozoa</taxon>
        <taxon>Arthropoda</taxon>
        <taxon>Hexapoda</taxon>
        <taxon>Insecta</taxon>
        <taxon>Pterygota</taxon>
        <taxon>Neoptera</taxon>
        <taxon>Endopterygota</taxon>
        <taxon>Diptera</taxon>
        <taxon>Brachycera</taxon>
        <taxon>Muscomorpha</taxon>
        <taxon>Hippoboscoidea</taxon>
        <taxon>Glossinidae</taxon>
        <taxon>Glossina</taxon>
    </lineage>
</organism>
<dbReference type="EnsemblMetazoa" id="GAUT019001-RA">
    <property type="protein sequence ID" value="GAUT019001-PA"/>
    <property type="gene ID" value="GAUT019001"/>
</dbReference>
<dbReference type="AlphaFoldDB" id="A0A1A9UXJ2"/>
<sequence length="605" mass="68996">MTFPQPKQPISFGDEPDLYKKAQGRNSPILNNGNTTANPIADTSVTTINPASGKINLENSSNDCESGYVPTSASPELLARSVRAKLTADADKEKSSKCFAAAQTCSSNKNVHLALNPANVDTNERDDVFRYTHTKQRTVSESATTSTANDAVVKESKVSSTTEANLTSNLPSVQGLGIGKVLEKQHLLWWSEKLKVTQLECVPSCEKLFMETIWQNSQLWDSDDGYNLSAFNQTNGIWPIGHPLPLPDWISHNDIEKQKGILYFDSVWQYEDLSAIIETKLQRMLEETHYDTIHLFVDFYQAFKRTRRSDLKSFYQFYDIPINRRHHMCVSLAMEIMACLVELTPFLLHYLYIVSCEEQVASLSDYIESAEELGGLNSPHANVEKEHAMVAMKVCIAGRRGVLILDPGYHVGRAVTIMHDQMYPHTGWFTQSKEQHLQRDYCYKYNIHNNKYIEWMERETRGDQATYKTSLVYIDQPYVTAIDVTVRRNLVYNFRSMLSRDAKGRVFAGIYLPISPDCNDAHFTIFYEGTDQRIKAKFPFYIFKNNSKIPDQIQNHLEKLAPQLNMKQRDLAKLLLSLAEVVMDRDFIKQVLAINDDIGNMTTEN</sequence>
<evidence type="ECO:0000313" key="2">
    <source>
        <dbReference type="EnsemblMetazoa" id="GAUT019001-PA"/>
    </source>
</evidence>
<protein>
    <submittedName>
        <fullName evidence="2">Uncharacterized protein</fullName>
    </submittedName>
</protein>
<dbReference type="STRING" id="7395.A0A1A9UXJ2"/>
<evidence type="ECO:0000313" key="3">
    <source>
        <dbReference type="Proteomes" id="UP000078200"/>
    </source>
</evidence>
<evidence type="ECO:0000256" key="1">
    <source>
        <dbReference type="SAM" id="MobiDB-lite"/>
    </source>
</evidence>
<accession>A0A1A9UXJ2</accession>
<name>A0A1A9UXJ2_GLOAU</name>
<reference evidence="2" key="1">
    <citation type="submission" date="2020-05" db="UniProtKB">
        <authorList>
            <consortium name="EnsemblMetazoa"/>
        </authorList>
    </citation>
    <scope>IDENTIFICATION</scope>
    <source>
        <strain evidence="2">TTRI</strain>
    </source>
</reference>
<feature type="region of interest" description="Disordered" evidence="1">
    <location>
        <begin position="1"/>
        <end position="38"/>
    </location>
</feature>
<dbReference type="Proteomes" id="UP000078200">
    <property type="component" value="Unassembled WGS sequence"/>
</dbReference>
<keyword evidence="3" id="KW-1185">Reference proteome</keyword>